<dbReference type="Proteomes" id="UP001059295">
    <property type="component" value="Chromosome"/>
</dbReference>
<dbReference type="EMBL" id="CP102294">
    <property type="protein sequence ID" value="UWN57997.1"/>
    <property type="molecule type" value="Genomic_DNA"/>
</dbReference>
<sequence>MKTILERAKEAVIDPFDPDEMLPVRMGYLSMLERRGFVAGAMSELNELLRWHKIQSDKSGFATDEALDEIFRELPRLVKDKRDGCIELIDYDNAAEWRGDLERKPSLYQWRPIHEIEQMT</sequence>
<gene>
    <name evidence="1" type="ORF">NQ491_04255</name>
</gene>
<keyword evidence="2" id="KW-1185">Reference proteome</keyword>
<evidence type="ECO:0000313" key="1">
    <source>
        <dbReference type="EMBL" id="UWN57997.1"/>
    </source>
</evidence>
<organism evidence="1 2">
    <name type="scientific">Alistipes ihumii AP11</name>
    <dbReference type="NCBI Taxonomy" id="1211813"/>
    <lineage>
        <taxon>Bacteria</taxon>
        <taxon>Pseudomonadati</taxon>
        <taxon>Bacteroidota</taxon>
        <taxon>Bacteroidia</taxon>
        <taxon>Bacteroidales</taxon>
        <taxon>Rikenellaceae</taxon>
        <taxon>Alistipes</taxon>
    </lineage>
</organism>
<name>A0ABY5V1J2_9BACT</name>
<protein>
    <submittedName>
        <fullName evidence="1">Uncharacterized protein</fullName>
    </submittedName>
</protein>
<proteinExistence type="predicted"/>
<reference evidence="1" key="1">
    <citation type="journal article" date="2022" name="Cell">
        <title>Design, construction, and in vivo augmentation of a complex gut microbiome.</title>
        <authorList>
            <person name="Cheng A.G."/>
            <person name="Ho P.Y."/>
            <person name="Aranda-Diaz A."/>
            <person name="Jain S."/>
            <person name="Yu F.B."/>
            <person name="Meng X."/>
            <person name="Wang M."/>
            <person name="Iakiviak M."/>
            <person name="Nagashima K."/>
            <person name="Zhao A."/>
            <person name="Murugkar P."/>
            <person name="Patil A."/>
            <person name="Atabakhsh K."/>
            <person name="Weakley A."/>
            <person name="Yan J."/>
            <person name="Brumbaugh A.R."/>
            <person name="Higginbottom S."/>
            <person name="Dimas A."/>
            <person name="Shiver A.L."/>
            <person name="Deutschbauer A."/>
            <person name="Neff N."/>
            <person name="Sonnenburg J.L."/>
            <person name="Huang K.C."/>
            <person name="Fischbach M.A."/>
        </authorList>
    </citation>
    <scope>NUCLEOTIDE SEQUENCE</scope>
    <source>
        <strain evidence="1">AP11</strain>
    </source>
</reference>
<dbReference type="GeneID" id="82890919"/>
<evidence type="ECO:0000313" key="2">
    <source>
        <dbReference type="Proteomes" id="UP001059295"/>
    </source>
</evidence>
<accession>A0ABY5V1J2</accession>
<dbReference type="RefSeq" id="WP_147524790.1">
    <property type="nucleotide sequence ID" value="NZ_CAPH01000015.1"/>
</dbReference>